<evidence type="ECO:0000313" key="2">
    <source>
        <dbReference type="EMBL" id="SFW88444.1"/>
    </source>
</evidence>
<accession>A0A1K1SW36</accession>
<protein>
    <submittedName>
        <fullName evidence="2">Uncharacterized protein</fullName>
    </submittedName>
</protein>
<organism evidence="2 3">
    <name type="scientific">Chitinophaga sancti</name>
    <dbReference type="NCBI Taxonomy" id="1004"/>
    <lineage>
        <taxon>Bacteria</taxon>
        <taxon>Pseudomonadati</taxon>
        <taxon>Bacteroidota</taxon>
        <taxon>Chitinophagia</taxon>
        <taxon>Chitinophagales</taxon>
        <taxon>Chitinophagaceae</taxon>
        <taxon>Chitinophaga</taxon>
    </lineage>
</organism>
<dbReference type="EMBL" id="FPIZ01000036">
    <property type="protein sequence ID" value="SFW88444.1"/>
    <property type="molecule type" value="Genomic_DNA"/>
</dbReference>
<reference evidence="2 3" key="1">
    <citation type="submission" date="2016-11" db="EMBL/GenBank/DDBJ databases">
        <authorList>
            <person name="Jaros S."/>
            <person name="Januszkiewicz K."/>
            <person name="Wedrychowicz H."/>
        </authorList>
    </citation>
    <scope>NUCLEOTIDE SEQUENCE [LARGE SCALE GENOMIC DNA]</scope>
    <source>
        <strain evidence="2 3">DSM 784</strain>
    </source>
</reference>
<evidence type="ECO:0000313" key="3">
    <source>
        <dbReference type="Proteomes" id="UP000183788"/>
    </source>
</evidence>
<keyword evidence="1" id="KW-1133">Transmembrane helix</keyword>
<sequence length="554" mass="61964">MFDLCGIVQTPHAMPFSSNYVVVKYLLIGTFVAVGFIAKTIKKSTTEDYPYKNDPPKPAEPEIEPDTRINVITDAGRLEKSRAEAKAKSESEVLTISSLAKCFRRKDPSVIFRIVRILNGQDAAQCNALLGALTKNNSDELTYAITDSQMIQAILAAVSQPELEEKAVELAGTVKLSGFPEVFEKRLMSGNSTVPDRLIYWLSHSEKGASMLPYLETNLNFYSLGDCLRVIAENGNQLVQDRVGELALKADKNLPGVLECCFLYGDERVIPIAREHLKHRSFSGLALSMLIRFDGPKYFNELYELLKSLSTFDDALYVVEKMDKGNITDSLLRTIITQLEATRDFADARCYQLAKILIDNGKAEWLNTPGQLSENRQMAAAIDKAYKFAKIQLHTIVTDLRKASLVPPHYSDSQLETLWKISGHPGTFLINFLDEHDRILRYDAETGEAPVPYAELMQEYKAKSLGTLNHLNVWADANGEKFTILSKDSAYVVTPGSSGDWYDVPLVNELIAKILTDLNCTERFLPVNTGDQAVMYVFGYPAKVHPLIKKYLSF</sequence>
<evidence type="ECO:0000256" key="1">
    <source>
        <dbReference type="SAM" id="Phobius"/>
    </source>
</evidence>
<gene>
    <name evidence="2" type="ORF">SAMN05661012_06251</name>
</gene>
<proteinExistence type="predicted"/>
<name>A0A1K1SW36_9BACT</name>
<feature type="transmembrane region" description="Helical" evidence="1">
    <location>
        <begin position="20"/>
        <end position="38"/>
    </location>
</feature>
<keyword evidence="1" id="KW-0812">Transmembrane</keyword>
<dbReference type="Proteomes" id="UP000183788">
    <property type="component" value="Unassembled WGS sequence"/>
</dbReference>
<dbReference type="STRING" id="1004.SAMN05661012_06251"/>
<keyword evidence="1" id="KW-0472">Membrane</keyword>
<dbReference type="AlphaFoldDB" id="A0A1K1SW36"/>